<dbReference type="Gene3D" id="3.40.640.10">
    <property type="entry name" value="Type I PLP-dependent aspartate aminotransferase-like (Major domain)"/>
    <property type="match status" value="1"/>
</dbReference>
<dbReference type="GO" id="GO:0004015">
    <property type="term" value="F:adenosylmethionine-8-amino-7-oxononanoate transaminase activity"/>
    <property type="evidence" value="ECO:0007669"/>
    <property type="project" value="UniProtKB-UniRule"/>
</dbReference>
<keyword evidence="4 9" id="KW-0808">Transferase</keyword>
<dbReference type="InterPro" id="IPR015421">
    <property type="entry name" value="PyrdxlP-dep_Trfase_major"/>
</dbReference>
<evidence type="ECO:0000256" key="6">
    <source>
        <dbReference type="ARBA" id="ARBA00022756"/>
    </source>
</evidence>
<keyword evidence="6 9" id="KW-0093">Biotin biosynthesis</keyword>
<evidence type="ECO:0000256" key="4">
    <source>
        <dbReference type="ARBA" id="ARBA00022679"/>
    </source>
</evidence>
<sequence length="432" mass="47589">MTQKTNDNLMKFDQQHIWHPYTSMTKPLPCYHVESANGVYLTLNDGTQIIDGMSSWWASIHGYNVPALNQAMQVQASKMSHVMFGGITHTPAINLCQKLVGITPAGLECVFLSDSGSVSVEVAMKMAIQYWHHQQPTKKKFITIRNGYHGDTFGAMSVCDPDNGMHELFTGFLAPQFFINAPSVKFDEPWQNSAIQDLADTLAENHQHIAAFILEPIVQGAGGMKFYHPEFLRQAKFLCERYDVLLIADEIATGFGRTGKLFACEHAEITPDIMCLGKGITGGYMTLAATLTTRHVAETISNGPSGVLMHGPTFMGNPLACAVANASIDLLMTSDWEQQVAGIEKQMQQALLPLTEHDNVTDARVLGSIGVIETARSIDLAKAQVVFVELGVWIRPFGKLLYIMPPYIISQAELETLCGVIKQVLDADIWVK</sequence>
<keyword evidence="5 9" id="KW-0949">S-adenosyl-L-methionine</keyword>
<feature type="binding site" evidence="9">
    <location>
        <begin position="312"/>
        <end position="313"/>
    </location>
    <ligand>
        <name>pyridoxal 5'-phosphate</name>
        <dbReference type="ChEBI" id="CHEBI:597326"/>
    </ligand>
</feature>
<dbReference type="UniPathway" id="UPA00078">
    <property type="reaction ID" value="UER00160"/>
</dbReference>
<dbReference type="PROSITE" id="PS00600">
    <property type="entry name" value="AA_TRANSFER_CLASS_3"/>
    <property type="match status" value="1"/>
</dbReference>
<feature type="binding site" evidence="9">
    <location>
        <position position="395"/>
    </location>
    <ligand>
        <name>substrate</name>
    </ligand>
</feature>
<evidence type="ECO:0000256" key="3">
    <source>
        <dbReference type="ARBA" id="ARBA00022576"/>
    </source>
</evidence>
<evidence type="ECO:0000256" key="1">
    <source>
        <dbReference type="ARBA" id="ARBA00001933"/>
    </source>
</evidence>
<feature type="binding site" evidence="9">
    <location>
        <position position="311"/>
    </location>
    <ligand>
        <name>substrate</name>
    </ligand>
</feature>
<dbReference type="InterPro" id="IPR005814">
    <property type="entry name" value="Aminotrans_3"/>
</dbReference>
<gene>
    <name evidence="9 10" type="primary">bioA</name>
    <name evidence="10" type="ORF">FR932_07780</name>
</gene>
<dbReference type="AlphaFoldDB" id="A0A5J6WHY9"/>
<dbReference type="Proteomes" id="UP000327424">
    <property type="component" value="Chromosome"/>
</dbReference>
<dbReference type="SUPFAM" id="SSF53383">
    <property type="entry name" value="PLP-dependent transferases"/>
    <property type="match status" value="1"/>
</dbReference>
<dbReference type="FunFam" id="3.40.640.10:FF:000041">
    <property type="entry name" value="Adenosylmethionine-8-amino-7-oxononanoate aminotransferase"/>
    <property type="match status" value="1"/>
</dbReference>
<dbReference type="Gene3D" id="3.90.1150.10">
    <property type="entry name" value="Aspartate Aminotransferase, domain 1"/>
    <property type="match status" value="1"/>
</dbReference>
<dbReference type="InterPro" id="IPR015424">
    <property type="entry name" value="PyrdxlP-dep_Trfase"/>
</dbReference>
<dbReference type="NCBIfam" id="NF004624">
    <property type="entry name" value="PRK05964.1"/>
    <property type="match status" value="1"/>
</dbReference>
<evidence type="ECO:0000313" key="11">
    <source>
        <dbReference type="Proteomes" id="UP000327424"/>
    </source>
</evidence>
<dbReference type="GO" id="GO:0030170">
    <property type="term" value="F:pyridoxal phosphate binding"/>
    <property type="evidence" value="ECO:0007669"/>
    <property type="project" value="UniProtKB-UniRule"/>
</dbReference>
<accession>A0A5J6WHY9</accession>
<dbReference type="PANTHER" id="PTHR42684:SF17">
    <property type="entry name" value="ADENOSYLMETHIONINE-8-AMINO-7-OXONONANOATE AMINOTRANSFERASE"/>
    <property type="match status" value="1"/>
</dbReference>
<protein>
    <recommendedName>
        <fullName evidence="9">Adenosylmethionine-8-amino-7-oxononanoate aminotransferase</fullName>
        <ecNumber evidence="9">2.6.1.62</ecNumber>
    </recommendedName>
    <alternativeName>
        <fullName evidence="9">7,8-diamino-pelargonic acid aminotransferase</fullName>
        <shortName evidence="9">DAPA AT</shortName>
        <shortName evidence="9">DAPA aminotransferase</shortName>
    </alternativeName>
    <alternativeName>
        <fullName evidence="9">7,8-diaminononanoate synthase</fullName>
        <shortName evidence="9">DANS</shortName>
    </alternativeName>
    <alternativeName>
        <fullName evidence="9">Diaminopelargonic acid synthase</fullName>
    </alternativeName>
</protein>
<keyword evidence="7 9" id="KW-0663">Pyridoxal phosphate</keyword>
<dbReference type="NCBIfam" id="TIGR00508">
    <property type="entry name" value="bioA"/>
    <property type="match status" value="1"/>
</dbReference>
<comment type="catalytic activity">
    <reaction evidence="8 9">
        <text>(8S)-8-amino-7-oxononanoate + S-adenosyl-L-methionine = S-adenosyl-4-methylsulfanyl-2-oxobutanoate + (7R,8S)-7,8-diammoniononanoate</text>
        <dbReference type="Rhea" id="RHEA:16861"/>
        <dbReference type="ChEBI" id="CHEBI:16490"/>
        <dbReference type="ChEBI" id="CHEBI:59789"/>
        <dbReference type="ChEBI" id="CHEBI:149468"/>
        <dbReference type="ChEBI" id="CHEBI:149469"/>
        <dbReference type="EC" id="2.6.1.62"/>
    </reaction>
</comment>
<evidence type="ECO:0000313" key="10">
    <source>
        <dbReference type="EMBL" id="QFI37759.1"/>
    </source>
</evidence>
<comment type="cofactor">
    <cofactor evidence="1 9">
        <name>pyridoxal 5'-phosphate</name>
        <dbReference type="ChEBI" id="CHEBI:597326"/>
    </cofactor>
</comment>
<keyword evidence="3 9" id="KW-0032">Aminotransferase</keyword>
<feature type="binding site" evidence="9">
    <location>
        <begin position="116"/>
        <end position="117"/>
    </location>
    <ligand>
        <name>pyridoxal 5'-phosphate</name>
        <dbReference type="ChEBI" id="CHEBI:597326"/>
    </ligand>
</feature>
<dbReference type="EC" id="2.6.1.62" evidence="9"/>
<comment type="pathway">
    <text evidence="2 9">Cofactor biosynthesis; biotin biosynthesis; 7,8-diaminononanoate from 8-amino-7-oxononanoate (SAM route): step 1/1.</text>
</comment>
<organism evidence="10 11">
    <name type="scientific">Moritella marina ATCC 15381</name>
    <dbReference type="NCBI Taxonomy" id="1202962"/>
    <lineage>
        <taxon>Bacteria</taxon>
        <taxon>Pseudomonadati</taxon>
        <taxon>Pseudomonadota</taxon>
        <taxon>Gammaproteobacteria</taxon>
        <taxon>Alteromonadales</taxon>
        <taxon>Moritellaceae</taxon>
        <taxon>Moritella</taxon>
    </lineage>
</organism>
<dbReference type="EMBL" id="CP044399">
    <property type="protein sequence ID" value="QFI37759.1"/>
    <property type="molecule type" value="Genomic_DNA"/>
</dbReference>
<evidence type="ECO:0000256" key="9">
    <source>
        <dbReference type="HAMAP-Rule" id="MF_00834"/>
    </source>
</evidence>
<evidence type="ECO:0000256" key="8">
    <source>
        <dbReference type="ARBA" id="ARBA00048449"/>
    </source>
</evidence>
<dbReference type="OrthoDB" id="9801052at2"/>
<reference evidence="10 11" key="1">
    <citation type="submission" date="2019-09" db="EMBL/GenBank/DDBJ databases">
        <title>Hybrid Assembly of the complete Genome of the Deep-Sea Bacterium Moritella marina from long Nanopore and Illumina reads.</title>
        <authorList>
            <person name="Magin S."/>
            <person name="Georgoulis A."/>
            <person name="Papadimitriou K."/>
            <person name="Iliakis G."/>
            <person name="Vorgias C.E."/>
        </authorList>
    </citation>
    <scope>NUCLEOTIDE SEQUENCE [LARGE SCALE GENOMIC DNA]</scope>
    <source>
        <strain evidence="10 11">MP-1</strain>
    </source>
</reference>
<dbReference type="InterPro" id="IPR005815">
    <property type="entry name" value="BioA"/>
</dbReference>
<dbReference type="Pfam" id="PF00202">
    <property type="entry name" value="Aminotran_3"/>
    <property type="match status" value="1"/>
</dbReference>
<comment type="function">
    <text evidence="9">Catalyzes the transfer of the alpha-amino group from S-adenosyl-L-methionine (SAM) to 7-keto-8-aminopelargonic acid (KAPA) to form 7,8-diaminopelargonic acid (DAPA). It is the only aminotransferase known to utilize SAM as an amino donor.</text>
</comment>
<feature type="modified residue" description="N6-(pyridoxal phosphate)lysine" evidence="9">
    <location>
        <position position="278"/>
    </location>
</feature>
<feature type="binding site" evidence="9">
    <location>
        <position position="56"/>
    </location>
    <ligand>
        <name>substrate</name>
    </ligand>
</feature>
<feature type="binding site" evidence="9">
    <location>
        <position position="148"/>
    </location>
    <ligand>
        <name>substrate</name>
    </ligand>
</feature>
<dbReference type="InterPro" id="IPR049704">
    <property type="entry name" value="Aminotrans_3_PPA_site"/>
</dbReference>
<keyword evidence="9" id="KW-0963">Cytoplasm</keyword>
<dbReference type="GO" id="GO:0009102">
    <property type="term" value="P:biotin biosynthetic process"/>
    <property type="evidence" value="ECO:0007669"/>
    <property type="project" value="UniProtKB-UniRule"/>
</dbReference>
<dbReference type="InterPro" id="IPR015422">
    <property type="entry name" value="PyrdxlP-dep_Trfase_small"/>
</dbReference>
<dbReference type="KEGG" id="mmaa:FR932_07780"/>
<dbReference type="PANTHER" id="PTHR42684">
    <property type="entry name" value="ADENOSYLMETHIONINE-8-AMINO-7-OXONONANOATE AMINOTRANSFERASE"/>
    <property type="match status" value="1"/>
</dbReference>
<dbReference type="RefSeq" id="WP_019440018.1">
    <property type="nucleotide sequence ID" value="NZ_ALOE01000006.1"/>
</dbReference>
<keyword evidence="11" id="KW-1185">Reference proteome</keyword>
<feature type="binding site" evidence="9">
    <location>
        <position position="249"/>
    </location>
    <ligand>
        <name>pyridoxal 5'-phosphate</name>
        <dbReference type="ChEBI" id="CHEBI:597326"/>
    </ligand>
</feature>
<dbReference type="NCBIfam" id="NF005940">
    <property type="entry name" value="PRK07986.1"/>
    <property type="match status" value="1"/>
</dbReference>
<evidence type="ECO:0000256" key="5">
    <source>
        <dbReference type="ARBA" id="ARBA00022691"/>
    </source>
</evidence>
<feature type="site" description="Participates in the substrate recognition with KAPA and in a stacking interaction with the adenine ring of SAM" evidence="9">
    <location>
        <position position="21"/>
    </location>
</feature>
<feature type="binding site" evidence="9">
    <location>
        <position position="278"/>
    </location>
    <ligand>
        <name>substrate</name>
    </ligand>
</feature>
<comment type="subunit">
    <text evidence="9">Homodimer.</text>
</comment>
<dbReference type="GO" id="GO:0005737">
    <property type="term" value="C:cytoplasm"/>
    <property type="evidence" value="ECO:0007669"/>
    <property type="project" value="UniProtKB-SubCell"/>
</dbReference>
<evidence type="ECO:0000256" key="2">
    <source>
        <dbReference type="ARBA" id="ARBA00005063"/>
    </source>
</evidence>
<dbReference type="HAMAP" id="MF_00834">
    <property type="entry name" value="BioA"/>
    <property type="match status" value="1"/>
</dbReference>
<name>A0A5J6WHY9_MORMI</name>
<comment type="similarity">
    <text evidence="9">Belongs to the class-III pyridoxal-phosphate-dependent aminotransferase family. BioA subfamily.</text>
</comment>
<dbReference type="CDD" id="cd00610">
    <property type="entry name" value="OAT_like"/>
    <property type="match status" value="1"/>
</dbReference>
<evidence type="ECO:0000256" key="7">
    <source>
        <dbReference type="ARBA" id="ARBA00022898"/>
    </source>
</evidence>
<comment type="subcellular location">
    <subcellularLocation>
        <location evidence="9">Cytoplasm</location>
    </subcellularLocation>
</comment>
<proteinExistence type="inferred from homology"/>